<sequence length="84" mass="9880">MKRQTFNKISKTIAIVAVVAIMVIFIGHNYINTIEKRQTVVQIPKDTKQTLFFYRDDCADCQSIFHQVYWQDKLIPDLKLKCNT</sequence>
<keyword evidence="1" id="KW-0472">Membrane</keyword>
<accession>A0A1K1KPV9</accession>
<evidence type="ECO:0000313" key="3">
    <source>
        <dbReference type="Proteomes" id="UP000190935"/>
    </source>
</evidence>
<feature type="transmembrane region" description="Helical" evidence="1">
    <location>
        <begin position="12"/>
        <end position="31"/>
    </location>
</feature>
<evidence type="ECO:0000313" key="2">
    <source>
        <dbReference type="EMBL" id="SFV40872.1"/>
    </source>
</evidence>
<dbReference type="GeneID" id="95349545"/>
<organism evidence="2 3">
    <name type="scientific">Ligilactobacillus acidipiscis</name>
    <dbReference type="NCBI Taxonomy" id="89059"/>
    <lineage>
        <taxon>Bacteria</taxon>
        <taxon>Bacillati</taxon>
        <taxon>Bacillota</taxon>
        <taxon>Bacilli</taxon>
        <taxon>Lactobacillales</taxon>
        <taxon>Lactobacillaceae</taxon>
        <taxon>Ligilactobacillus</taxon>
    </lineage>
</organism>
<name>A0A1K1KPV9_9LACO</name>
<keyword evidence="1" id="KW-0812">Transmembrane</keyword>
<dbReference type="RefSeq" id="WP_079579257.1">
    <property type="nucleotide sequence ID" value="NZ_LT630287.1"/>
</dbReference>
<proteinExistence type="predicted"/>
<dbReference type="Proteomes" id="UP000190935">
    <property type="component" value="Chromosome I"/>
</dbReference>
<dbReference type="EMBL" id="LT630287">
    <property type="protein sequence ID" value="SFV40872.1"/>
    <property type="molecule type" value="Genomic_DNA"/>
</dbReference>
<protein>
    <submittedName>
        <fullName evidence="2">Uncharacterized protein</fullName>
    </submittedName>
</protein>
<gene>
    <name evidence="2" type="ORF">LAC1533_1452</name>
</gene>
<dbReference type="AlphaFoldDB" id="A0A1K1KPV9"/>
<evidence type="ECO:0000256" key="1">
    <source>
        <dbReference type="SAM" id="Phobius"/>
    </source>
</evidence>
<reference evidence="3" key="1">
    <citation type="submission" date="2016-11" db="EMBL/GenBank/DDBJ databases">
        <authorList>
            <person name="Papadimitriou K."/>
        </authorList>
    </citation>
    <scope>NUCLEOTIDE SEQUENCE [LARGE SCALE GENOMIC DNA]</scope>
    <source>
        <strain evidence="3">ACA-DC 1533</strain>
    </source>
</reference>
<dbReference type="KEGG" id="laca:LAC1533_1452"/>
<keyword evidence="1" id="KW-1133">Transmembrane helix</keyword>